<reference evidence="2" key="1">
    <citation type="journal article" date="2014" name="Int. J. Syst. Evol. Microbiol.">
        <title>Complete genome sequence of Corynebacterium casei LMG S-19264T (=DSM 44701T), isolated from a smear-ripened cheese.</title>
        <authorList>
            <consortium name="US DOE Joint Genome Institute (JGI-PGF)"/>
            <person name="Walter F."/>
            <person name="Albersmeier A."/>
            <person name="Kalinowski J."/>
            <person name="Ruckert C."/>
        </authorList>
    </citation>
    <scope>NUCLEOTIDE SEQUENCE</scope>
    <source>
        <strain evidence="2">JCM 4518</strain>
    </source>
</reference>
<evidence type="ECO:0000313" key="2">
    <source>
        <dbReference type="EMBL" id="GHB05928.1"/>
    </source>
</evidence>
<dbReference type="EMBL" id="BMUL01000020">
    <property type="protein sequence ID" value="GHB05928.1"/>
    <property type="molecule type" value="Genomic_DNA"/>
</dbReference>
<dbReference type="Proteomes" id="UP000644020">
    <property type="component" value="Unassembled WGS sequence"/>
</dbReference>
<evidence type="ECO:0000256" key="1">
    <source>
        <dbReference type="SAM" id="MobiDB-lite"/>
    </source>
</evidence>
<comment type="caution">
    <text evidence="2">The sequence shown here is derived from an EMBL/GenBank/DDBJ whole genome shotgun (WGS) entry which is preliminary data.</text>
</comment>
<gene>
    <name evidence="2" type="ORF">GCM10010305_56400</name>
</gene>
<name>A0A918T7E0_9ACTN</name>
<reference evidence="2" key="2">
    <citation type="submission" date="2020-09" db="EMBL/GenBank/DDBJ databases">
        <authorList>
            <person name="Sun Q."/>
            <person name="Ohkuma M."/>
        </authorList>
    </citation>
    <scope>NUCLEOTIDE SEQUENCE</scope>
    <source>
        <strain evidence="2">JCM 4518</strain>
    </source>
</reference>
<dbReference type="AlphaFoldDB" id="A0A918T7E0"/>
<feature type="region of interest" description="Disordered" evidence="1">
    <location>
        <begin position="1"/>
        <end position="45"/>
    </location>
</feature>
<organism evidence="2 3">
    <name type="scientific">Streptomyces termitum</name>
    <dbReference type="NCBI Taxonomy" id="67368"/>
    <lineage>
        <taxon>Bacteria</taxon>
        <taxon>Bacillati</taxon>
        <taxon>Actinomycetota</taxon>
        <taxon>Actinomycetes</taxon>
        <taxon>Kitasatosporales</taxon>
        <taxon>Streptomycetaceae</taxon>
        <taxon>Streptomyces</taxon>
    </lineage>
</organism>
<proteinExistence type="predicted"/>
<evidence type="ECO:0000313" key="3">
    <source>
        <dbReference type="Proteomes" id="UP000644020"/>
    </source>
</evidence>
<accession>A0A918T7E0</accession>
<sequence length="93" mass="9713">MCNCTAVRTLPRRPGGRGPGPETTNALDPAESSAIGDGGLLGQEPPAKLWDGRRIGGSGRARYYGWCGVLLLPQASLRCCGMPASRARTSASR</sequence>
<keyword evidence="3" id="KW-1185">Reference proteome</keyword>
<protein>
    <submittedName>
        <fullName evidence="2">Uncharacterized protein</fullName>
    </submittedName>
</protein>